<dbReference type="KEGG" id="thel:IG193_00850"/>
<dbReference type="GeneID" id="59148400"/>
<evidence type="ECO:0000313" key="5">
    <source>
        <dbReference type="Proteomes" id="UP000594121"/>
    </source>
</evidence>
<dbReference type="Gene3D" id="2.130.10.150">
    <property type="entry name" value="Peptidase/esterase 'gauge' domain"/>
    <property type="match status" value="1"/>
</dbReference>
<dbReference type="Pfam" id="PF00326">
    <property type="entry name" value="Peptidase_S9"/>
    <property type="match status" value="1"/>
</dbReference>
<dbReference type="PANTHER" id="PTHR42776">
    <property type="entry name" value="SERINE PEPTIDASE S9 FAMILY MEMBER"/>
    <property type="match status" value="1"/>
</dbReference>
<dbReference type="GO" id="GO:0006508">
    <property type="term" value="P:proteolysis"/>
    <property type="evidence" value="ECO:0007669"/>
    <property type="project" value="InterPro"/>
</dbReference>
<keyword evidence="1" id="KW-0378">Hydrolase</keyword>
<reference evidence="4 5" key="1">
    <citation type="submission" date="2020-10" db="EMBL/GenBank/DDBJ databases">
        <title>Thermofilum lucidum 3507LT sp. nov. a novel member of Thermofilaceae family isolated from Chile hot spring, and proposal of description order Thermofilales.</title>
        <authorList>
            <person name="Zayulina K.S."/>
            <person name="Elcheninov A.G."/>
            <person name="Toshchakov S.V."/>
            <person name="Kublanov I.V."/>
        </authorList>
    </citation>
    <scope>NUCLEOTIDE SEQUENCE [LARGE SCALE GENOMIC DNA]</scope>
    <source>
        <strain evidence="4 5">3507LT</strain>
    </source>
</reference>
<dbReference type="InterPro" id="IPR029058">
    <property type="entry name" value="AB_hydrolase_fold"/>
</dbReference>
<name>A0A7L9FH60_9CREN</name>
<evidence type="ECO:0000259" key="3">
    <source>
        <dbReference type="Pfam" id="PF22173"/>
    </source>
</evidence>
<gene>
    <name evidence="4" type="ORF">IG193_00850</name>
</gene>
<dbReference type="Proteomes" id="UP000594121">
    <property type="component" value="Chromosome"/>
</dbReference>
<dbReference type="Pfam" id="PF22173">
    <property type="entry name" value="APH-like_N"/>
    <property type="match status" value="1"/>
</dbReference>
<dbReference type="SUPFAM" id="SSF50993">
    <property type="entry name" value="Peptidase/esterase 'gauge' domain"/>
    <property type="match status" value="1"/>
</dbReference>
<dbReference type="EMBL" id="CP062310">
    <property type="protein sequence ID" value="QOJ79047.1"/>
    <property type="molecule type" value="Genomic_DNA"/>
</dbReference>
<evidence type="ECO:0000256" key="1">
    <source>
        <dbReference type="ARBA" id="ARBA00022801"/>
    </source>
</evidence>
<dbReference type="InterPro" id="IPR001375">
    <property type="entry name" value="Peptidase_S9_cat"/>
</dbReference>
<dbReference type="FunCoup" id="A0A7L9FH60">
    <property type="interactions" value="49"/>
</dbReference>
<dbReference type="Gene3D" id="3.40.50.1820">
    <property type="entry name" value="alpha/beta hydrolase"/>
    <property type="match status" value="1"/>
</dbReference>
<evidence type="ECO:0000259" key="2">
    <source>
        <dbReference type="Pfam" id="PF00326"/>
    </source>
</evidence>
<dbReference type="GO" id="GO:0004252">
    <property type="term" value="F:serine-type endopeptidase activity"/>
    <property type="evidence" value="ECO:0007669"/>
    <property type="project" value="TreeGrafter"/>
</dbReference>
<dbReference type="AlphaFoldDB" id="A0A7L9FH60"/>
<keyword evidence="5" id="KW-1185">Reference proteome</keyword>
<accession>A0A7L9FH60</accession>
<proteinExistence type="predicted"/>
<feature type="domain" description="Acylamino-acid-releasing enzyme-like N-terminal" evidence="3">
    <location>
        <begin position="37"/>
        <end position="307"/>
    </location>
</feature>
<dbReference type="InterPro" id="IPR054035">
    <property type="entry name" value="APH-like_N"/>
</dbReference>
<sequence>MSEQSRITRVVEVIASRPYFYLLGPALGRLVFYSNLDGVPGIWVLDPKTYERVKLTREAIHSFAFTRAESREVVFTRDVSKGRELQKPYVAFVDKPEERVIADVPPARVLGISFYGSRVVYIGATAESVDLYMLDFSGGWEKLTTFTAVAFLTDFNGRYAVGHGILSGDPRAYELFIFDVESGRLATYTPRRGSVNLNPVLRGEQVLFESDFEGRKRLYVYDIGSGELRPVAFTHRDYDGYRPVEHVRFGWLGDGRVWAIGKRDGRTSLFVDGRRVNTPRGVTTSFAEVDGRFFVTASSLTRPPQIFEVDPSTGAIRVVVRNALPRGLQRAFRRSYFVRYTSFDGRRIPAFVVESAGNSIPGPTVVYVHGGPWSEVMDSWDPFIASLVVAGYHVVAPNFRGSTGYGEAFRALDIGDPGGGDLEDIVHAGKWAVQRGLASALAVMGYSYGGFSTFLALGKHPEVWKAGVAGAGVVDWEEMYQLSDAYFRKFIDTLFAGRRDLWRERSPITYVDRVSAPLCIIHPANDTRTPLKPVLRYMQRLAEKGAVFEAHILPDTGHFVARVQDRVAVIAPALQFLRRYFPVTPGQQ</sequence>
<feature type="domain" description="Peptidase S9 prolyl oligopeptidase catalytic" evidence="2">
    <location>
        <begin position="386"/>
        <end position="581"/>
    </location>
</feature>
<organism evidence="4 5">
    <name type="scientific">Infirmifilum lucidum</name>
    <dbReference type="NCBI Taxonomy" id="2776706"/>
    <lineage>
        <taxon>Archaea</taxon>
        <taxon>Thermoproteota</taxon>
        <taxon>Thermoprotei</taxon>
        <taxon>Thermofilales</taxon>
        <taxon>Thermofilaceae</taxon>
        <taxon>Infirmifilum</taxon>
    </lineage>
</organism>
<dbReference type="SUPFAM" id="SSF53474">
    <property type="entry name" value="alpha/beta-Hydrolases"/>
    <property type="match status" value="1"/>
</dbReference>
<dbReference type="InParanoid" id="A0A7L9FH60"/>
<evidence type="ECO:0000313" key="4">
    <source>
        <dbReference type="EMBL" id="QOJ79047.1"/>
    </source>
</evidence>
<dbReference type="RefSeq" id="WP_192819019.1">
    <property type="nucleotide sequence ID" value="NZ_CP062310.1"/>
</dbReference>
<protein>
    <submittedName>
        <fullName evidence="4">S9 family peptidase</fullName>
    </submittedName>
</protein>
<dbReference type="PANTHER" id="PTHR42776:SF27">
    <property type="entry name" value="DIPEPTIDYL PEPTIDASE FAMILY MEMBER 6"/>
    <property type="match status" value="1"/>
</dbReference>